<dbReference type="GO" id="GO:0009986">
    <property type="term" value="C:cell surface"/>
    <property type="evidence" value="ECO:0007669"/>
    <property type="project" value="UniProtKB-SubCell"/>
</dbReference>
<name>A0A023EYZ2_TRIIF</name>
<dbReference type="AlphaFoldDB" id="A0A023EYZ2"/>
<organism evidence="10">
    <name type="scientific">Triatoma infestans</name>
    <name type="common">Assassin bug</name>
    <dbReference type="NCBI Taxonomy" id="30076"/>
    <lineage>
        <taxon>Eukaryota</taxon>
        <taxon>Metazoa</taxon>
        <taxon>Ecdysozoa</taxon>
        <taxon>Arthropoda</taxon>
        <taxon>Hexapoda</taxon>
        <taxon>Insecta</taxon>
        <taxon>Pterygota</taxon>
        <taxon>Neoptera</taxon>
        <taxon>Paraneoptera</taxon>
        <taxon>Hemiptera</taxon>
        <taxon>Heteroptera</taxon>
        <taxon>Panheteroptera</taxon>
        <taxon>Cimicomorpha</taxon>
        <taxon>Reduviidae</taxon>
        <taxon>Triatominae</taxon>
        <taxon>Triatoma</taxon>
    </lineage>
</organism>
<keyword evidence="6" id="KW-0963">Cytoplasm</keyword>
<feature type="domain" description="PDZ" evidence="9">
    <location>
        <begin position="117"/>
        <end position="184"/>
    </location>
</feature>
<dbReference type="InterPro" id="IPR001478">
    <property type="entry name" value="PDZ"/>
</dbReference>
<dbReference type="Pfam" id="PF19033">
    <property type="entry name" value="Intu_longin_3"/>
    <property type="match status" value="1"/>
</dbReference>
<comment type="subcellular location">
    <subcellularLocation>
        <location evidence="2">Cell surface</location>
    </subcellularLocation>
    <subcellularLocation>
        <location evidence="1">Cytoplasm</location>
        <location evidence="1">Cytoskeleton</location>
        <location evidence="1">Cilium basal body</location>
    </subcellularLocation>
</comment>
<evidence type="ECO:0000259" key="9">
    <source>
        <dbReference type="PROSITE" id="PS50106"/>
    </source>
</evidence>
<dbReference type="GO" id="GO:0007399">
    <property type="term" value="P:nervous system development"/>
    <property type="evidence" value="ECO:0007669"/>
    <property type="project" value="TreeGrafter"/>
</dbReference>
<keyword evidence="7" id="KW-0970">Cilium biogenesis/degradation</keyword>
<evidence type="ECO:0000256" key="1">
    <source>
        <dbReference type="ARBA" id="ARBA00004120"/>
    </source>
</evidence>
<dbReference type="InterPro" id="IPR043987">
    <property type="entry name" value="CCZ1/INTU/HSP4_longin_1"/>
</dbReference>
<dbReference type="Pfam" id="PF19031">
    <property type="entry name" value="Intu_longin_1"/>
    <property type="match status" value="1"/>
</dbReference>
<dbReference type="InterPro" id="IPR043988">
    <property type="entry name" value="CCZ1/INTU_longin_2"/>
</dbReference>
<sequence length="825" mass="94583">YYSDSGSESSEERYINDWESKINADGSLFFIKNHPRTDHIKEDFKPAMPDQGNQPDKSAGILGRFIRRRSSRRTLRRKDNKHTKSDANLNQDIKFTKDKEEDELENVNTFVRLNLDDVSLRQMSIESLFGLKTVIHNFSIIIVGFLPNRASLFDSKVNPGDKLYSINGTDVTSHNVEEILQGLQTCKEVVLEFQSVKEILDDKESFSQNSKYTEKGYCLTNGSVLYAKFEGLSEVGPADQGVMYCFPKKGNILSQIRGIFFTLSHLLSTVSSSPPKSTTIKLNNDYINVLYVHEKNELLLIALPGSKYFLDESARVVTSIARCLEFMFQSLNRCFSNKHNAAFLDSFFCKLLSKTKGETVKNEPEWEFETLLPSPSSFYFPKEIYIQIDDALNELESNFLPSQESQRLLTVIGSCYFYKGFLICNHLPNKDLLDITALMKQNDILKLCKEGIKECIYWREVYPLSCQRGVTLPCSAPYSTPGGRWFLLIVGMDHCFLATLYEAGRFTARVHIDTRPTVAYIEEAQATLKHIMKTEFPVFINKQLNVNPECIEDMKEQTKTSSTDSSSSLSSHADLPIQNKHYINEGHKPHAVSTFKGRLNIETTRTLNSYADVEYVPEEEFVPVLGRRAERELALETNSQSRISVSDISDDSDWLKDYRSCNKIYGTEINDMNKNIFPEDFIASPRFSAEEENVLIHFINFEASEGVLISSIVKSDKSRKYLHILQTFRQHAHKIQKIFLNTVLFKKLKSQETAEVLNKSLVAVNEYGTLFQYIDDTKKGDTETYWVVGKLFFMPHPREIYVCYLDRYPQNMVEIAFQMALSSIR</sequence>
<evidence type="ECO:0000256" key="7">
    <source>
        <dbReference type="ARBA" id="ARBA00022794"/>
    </source>
</evidence>
<evidence type="ECO:0000256" key="6">
    <source>
        <dbReference type="ARBA" id="ARBA00022490"/>
    </source>
</evidence>
<dbReference type="InterPro" id="IPR043989">
    <property type="entry name" value="CCZ1/INTU/HSP4_longin_3"/>
</dbReference>
<dbReference type="PANTHER" id="PTHR21082">
    <property type="entry name" value="PROTEIN INTURNED"/>
    <property type="match status" value="1"/>
</dbReference>
<dbReference type="GO" id="GO:0001736">
    <property type="term" value="P:establishment of planar polarity"/>
    <property type="evidence" value="ECO:0007669"/>
    <property type="project" value="InterPro"/>
</dbReference>
<reference evidence="10" key="1">
    <citation type="journal article" date="2014" name="PLoS Negl. Trop. Dis.">
        <title>An updated insight into the Sialotranscriptome of Triatoma infestans: developmental stage and geographic variations.</title>
        <authorList>
            <person name="Schwarz A."/>
            <person name="Medrano-Mercado N."/>
            <person name="Schaub G.A."/>
            <person name="Struchiner C.J."/>
            <person name="Bargues M.D."/>
            <person name="Levy M.Z."/>
            <person name="Ribeiro J.M."/>
        </authorList>
    </citation>
    <scope>NUCLEOTIDE SEQUENCE</scope>
    <source>
        <strain evidence="10">Chile</strain>
        <tissue evidence="10">Salivary glands</tissue>
    </source>
</reference>
<dbReference type="GO" id="GO:0060271">
    <property type="term" value="P:cilium assembly"/>
    <property type="evidence" value="ECO:0007669"/>
    <property type="project" value="InterPro"/>
</dbReference>
<dbReference type="GO" id="GO:0016192">
    <property type="term" value="P:vesicle-mediated transport"/>
    <property type="evidence" value="ECO:0007669"/>
    <property type="project" value="InterPro"/>
</dbReference>
<feature type="non-terminal residue" evidence="10">
    <location>
        <position position="1"/>
    </location>
</feature>
<accession>A0A023EYZ2</accession>
<dbReference type="InterPro" id="IPR039151">
    <property type="entry name" value="INTU"/>
</dbReference>
<comment type="similarity">
    <text evidence="3">Belongs to the inturned family.</text>
</comment>
<evidence type="ECO:0000256" key="4">
    <source>
        <dbReference type="ARBA" id="ARBA00015639"/>
    </source>
</evidence>
<dbReference type="Pfam" id="PF19032">
    <property type="entry name" value="Intu_longin_2"/>
    <property type="match status" value="1"/>
</dbReference>
<dbReference type="EMBL" id="GBBI01004808">
    <property type="protein sequence ID" value="JAC13904.1"/>
    <property type="molecule type" value="mRNA"/>
</dbReference>
<evidence type="ECO:0000256" key="8">
    <source>
        <dbReference type="ARBA" id="ARBA00032633"/>
    </source>
</evidence>
<proteinExistence type="evidence at transcript level"/>
<dbReference type="GO" id="GO:0005737">
    <property type="term" value="C:cytoplasm"/>
    <property type="evidence" value="ECO:0007669"/>
    <property type="project" value="TreeGrafter"/>
</dbReference>
<dbReference type="PROSITE" id="PS50106">
    <property type="entry name" value="PDZ"/>
    <property type="match status" value="1"/>
</dbReference>
<dbReference type="SUPFAM" id="SSF50156">
    <property type="entry name" value="PDZ domain-like"/>
    <property type="match status" value="1"/>
</dbReference>
<evidence type="ECO:0000256" key="2">
    <source>
        <dbReference type="ARBA" id="ARBA00004241"/>
    </source>
</evidence>
<dbReference type="GO" id="GO:0005929">
    <property type="term" value="C:cilium"/>
    <property type="evidence" value="ECO:0007669"/>
    <property type="project" value="TreeGrafter"/>
</dbReference>
<dbReference type="InterPro" id="IPR036034">
    <property type="entry name" value="PDZ_sf"/>
</dbReference>
<evidence type="ECO:0000313" key="10">
    <source>
        <dbReference type="EMBL" id="JAC13904.1"/>
    </source>
</evidence>
<evidence type="ECO:0000256" key="3">
    <source>
        <dbReference type="ARBA" id="ARBA00010034"/>
    </source>
</evidence>
<evidence type="ECO:0000256" key="5">
    <source>
        <dbReference type="ARBA" id="ARBA00022473"/>
    </source>
</evidence>
<protein>
    <recommendedName>
        <fullName evidence="4">Protein inturned</fullName>
    </recommendedName>
    <alternativeName>
        <fullName evidence="8">Inturned planar cell polarity effector homolog</fullName>
    </alternativeName>
</protein>
<keyword evidence="5" id="KW-0217">Developmental protein</keyword>
<dbReference type="PANTHER" id="PTHR21082:SF4">
    <property type="entry name" value="PROTEIN INTURNED"/>
    <property type="match status" value="1"/>
</dbReference>